<dbReference type="Proteomes" id="UP001595791">
    <property type="component" value="Unassembled WGS sequence"/>
</dbReference>
<dbReference type="SUPFAM" id="SSF53254">
    <property type="entry name" value="Phosphoglycerate mutase-like"/>
    <property type="match status" value="1"/>
</dbReference>
<dbReference type="Pfam" id="PF00300">
    <property type="entry name" value="His_Phos_1"/>
    <property type="match status" value="1"/>
</dbReference>
<dbReference type="PROSITE" id="PS00175">
    <property type="entry name" value="PG_MUTASE"/>
    <property type="match status" value="1"/>
</dbReference>
<name>A0ABV8MNE1_9NEIS</name>
<reference evidence="4" key="1">
    <citation type="journal article" date="2019" name="Int. J. Syst. Evol. Microbiol.">
        <title>The Global Catalogue of Microorganisms (GCM) 10K type strain sequencing project: providing services to taxonomists for standard genome sequencing and annotation.</title>
        <authorList>
            <consortium name="The Broad Institute Genomics Platform"/>
            <consortium name="The Broad Institute Genome Sequencing Center for Infectious Disease"/>
            <person name="Wu L."/>
            <person name="Ma J."/>
        </authorList>
    </citation>
    <scope>NUCLEOTIDE SEQUENCE [LARGE SCALE GENOMIC DNA]</scope>
    <source>
        <strain evidence="4">LMG 29894</strain>
    </source>
</reference>
<sequence length="214" mass="23676">MPSTHLVLIRHGETAWNVDRRFQGHLDIGLNDNGRRQAELLALRLEREHARQPFAALYCSDLSRARDTAAAIAARTGLTLTIDAGLRERGLGVLEGLTPDQMAVQQPEVYAGWQRRDPEAVVPGGERLADFSQRVLTALQQVAGRHDGATVLVVVHGGVLDCIYRAAQGIDLMAPRQREMHNAAINRLVYDGTVWSITDWGDVSHLDMETLDEL</sequence>
<dbReference type="InterPro" id="IPR029033">
    <property type="entry name" value="His_PPase_superfam"/>
</dbReference>
<dbReference type="InterPro" id="IPR050275">
    <property type="entry name" value="PGM_Phosphatase"/>
</dbReference>
<dbReference type="EC" id="3.1.3.-" evidence="3"/>
<keyword evidence="3" id="KW-0378">Hydrolase</keyword>
<dbReference type="InterPro" id="IPR013078">
    <property type="entry name" value="His_Pase_superF_clade-1"/>
</dbReference>
<evidence type="ECO:0000313" key="4">
    <source>
        <dbReference type="Proteomes" id="UP001595791"/>
    </source>
</evidence>
<dbReference type="Gene3D" id="3.40.50.1240">
    <property type="entry name" value="Phosphoglycerate mutase-like"/>
    <property type="match status" value="1"/>
</dbReference>
<dbReference type="RefSeq" id="WP_378161920.1">
    <property type="nucleotide sequence ID" value="NZ_JBHSBU010000001.1"/>
</dbReference>
<accession>A0ABV8MNE1</accession>
<dbReference type="InterPro" id="IPR001345">
    <property type="entry name" value="PG/BPGM_mutase_AS"/>
</dbReference>
<dbReference type="SMART" id="SM00855">
    <property type="entry name" value="PGAM"/>
    <property type="match status" value="1"/>
</dbReference>
<proteinExistence type="predicted"/>
<dbReference type="PANTHER" id="PTHR48100">
    <property type="entry name" value="BROAD-SPECIFICITY PHOSPHATASE YOR283W-RELATED"/>
    <property type="match status" value="1"/>
</dbReference>
<dbReference type="EMBL" id="JBHSBU010000001">
    <property type="protein sequence ID" value="MFC4158826.1"/>
    <property type="molecule type" value="Genomic_DNA"/>
</dbReference>
<organism evidence="3 4">
    <name type="scientific">Chitinimonas lacunae</name>
    <dbReference type="NCBI Taxonomy" id="1963018"/>
    <lineage>
        <taxon>Bacteria</taxon>
        <taxon>Pseudomonadati</taxon>
        <taxon>Pseudomonadota</taxon>
        <taxon>Betaproteobacteria</taxon>
        <taxon>Neisseriales</taxon>
        <taxon>Chitinibacteraceae</taxon>
        <taxon>Chitinimonas</taxon>
    </lineage>
</organism>
<dbReference type="CDD" id="cd07067">
    <property type="entry name" value="HP_PGM_like"/>
    <property type="match status" value="1"/>
</dbReference>
<keyword evidence="1" id="KW-0324">Glycolysis</keyword>
<evidence type="ECO:0000256" key="1">
    <source>
        <dbReference type="ARBA" id="ARBA00023152"/>
    </source>
</evidence>
<dbReference type="PANTHER" id="PTHR48100:SF1">
    <property type="entry name" value="HISTIDINE PHOSPHATASE FAMILY PROTEIN-RELATED"/>
    <property type="match status" value="1"/>
</dbReference>
<protein>
    <submittedName>
        <fullName evidence="3">Histidine phosphatase family protein</fullName>
        <ecNumber evidence="3">3.1.3.-</ecNumber>
    </submittedName>
</protein>
<comment type="caution">
    <text evidence="3">The sequence shown here is derived from an EMBL/GenBank/DDBJ whole genome shotgun (WGS) entry which is preliminary data.</text>
</comment>
<gene>
    <name evidence="3" type="ORF">ACFOW7_05560</name>
</gene>
<dbReference type="GO" id="GO:0016787">
    <property type="term" value="F:hydrolase activity"/>
    <property type="evidence" value="ECO:0007669"/>
    <property type="project" value="UniProtKB-KW"/>
</dbReference>
<evidence type="ECO:0000256" key="2">
    <source>
        <dbReference type="ARBA" id="ARBA00023235"/>
    </source>
</evidence>
<keyword evidence="2" id="KW-0413">Isomerase</keyword>
<keyword evidence="4" id="KW-1185">Reference proteome</keyword>
<evidence type="ECO:0000313" key="3">
    <source>
        <dbReference type="EMBL" id="MFC4158826.1"/>
    </source>
</evidence>